<evidence type="ECO:0000313" key="1">
    <source>
        <dbReference type="EMBL" id="PZQ21265.1"/>
    </source>
</evidence>
<gene>
    <name evidence="1" type="ORF">DI569_12615</name>
</gene>
<comment type="caution">
    <text evidence="1">The sequence shown here is derived from an EMBL/GenBank/DDBJ whole genome shotgun (WGS) entry which is preliminary data.</text>
</comment>
<accession>A0A2W5L3G2</accession>
<proteinExistence type="predicted"/>
<protein>
    <submittedName>
        <fullName evidence="1">Uncharacterized protein</fullName>
    </submittedName>
</protein>
<dbReference type="Proteomes" id="UP000248597">
    <property type="component" value="Unassembled WGS sequence"/>
</dbReference>
<sequence length="72" mass="7748">MSDTTTEATAAFAFMTAILKELDARHAGFADAVFERVEADIILHEAIPAYADHLAEGLSWARAEVIKARATG</sequence>
<name>A0A2W5L3G2_SPHMC</name>
<reference evidence="1 2" key="1">
    <citation type="submission" date="2017-08" db="EMBL/GenBank/DDBJ databases">
        <title>Infants hospitalized years apart are colonized by the same room-sourced microbial strains.</title>
        <authorList>
            <person name="Brooks B."/>
            <person name="Olm M.R."/>
            <person name="Firek B.A."/>
            <person name="Baker R."/>
            <person name="Thomas B.C."/>
            <person name="Morowitz M.J."/>
            <person name="Banfield J.F."/>
        </authorList>
    </citation>
    <scope>NUCLEOTIDE SEQUENCE [LARGE SCALE GENOMIC DNA]</scope>
    <source>
        <strain evidence="1">S2_005_003_R2_47</strain>
    </source>
</reference>
<dbReference type="EMBL" id="QFPJ01000033">
    <property type="protein sequence ID" value="PZQ21265.1"/>
    <property type="molecule type" value="Genomic_DNA"/>
</dbReference>
<organism evidence="1 2">
    <name type="scientific">Sphingopyxis macrogoltabida</name>
    <name type="common">Sphingomonas macrogoltabidus</name>
    <dbReference type="NCBI Taxonomy" id="33050"/>
    <lineage>
        <taxon>Bacteria</taxon>
        <taxon>Pseudomonadati</taxon>
        <taxon>Pseudomonadota</taxon>
        <taxon>Alphaproteobacteria</taxon>
        <taxon>Sphingomonadales</taxon>
        <taxon>Sphingomonadaceae</taxon>
        <taxon>Sphingopyxis</taxon>
    </lineage>
</organism>
<dbReference type="AlphaFoldDB" id="A0A2W5L3G2"/>
<evidence type="ECO:0000313" key="2">
    <source>
        <dbReference type="Proteomes" id="UP000248597"/>
    </source>
</evidence>